<reference evidence="1" key="1">
    <citation type="submission" date="2022-07" db="EMBL/GenBank/DDBJ databases">
        <title>Alkalimarinus sp. nov., isolated from gut of a Alitta virens.</title>
        <authorList>
            <person name="Yang A.I."/>
            <person name="Shin N.-R."/>
        </authorList>
    </citation>
    <scope>NUCLEOTIDE SEQUENCE</scope>
    <source>
        <strain evidence="1">FA028</strain>
    </source>
</reference>
<dbReference type="Proteomes" id="UP001164472">
    <property type="component" value="Chromosome"/>
</dbReference>
<keyword evidence="2" id="KW-1185">Reference proteome</keyword>
<accession>A0A9E8KQ98</accession>
<dbReference type="RefSeq" id="WP_251812620.1">
    <property type="nucleotide sequence ID" value="NZ_CP101527.1"/>
</dbReference>
<organism evidence="1 2">
    <name type="scientific">Alkalimarinus sediminis</name>
    <dbReference type="NCBI Taxonomy" id="1632866"/>
    <lineage>
        <taxon>Bacteria</taxon>
        <taxon>Pseudomonadati</taxon>
        <taxon>Pseudomonadota</taxon>
        <taxon>Gammaproteobacteria</taxon>
        <taxon>Alteromonadales</taxon>
        <taxon>Alteromonadaceae</taxon>
        <taxon>Alkalimarinus</taxon>
    </lineage>
</organism>
<proteinExistence type="predicted"/>
<name>A0A9E8KQ98_9ALTE</name>
<gene>
    <name evidence="1" type="ORF">NNL22_15640</name>
</gene>
<evidence type="ECO:0000313" key="2">
    <source>
        <dbReference type="Proteomes" id="UP001164472"/>
    </source>
</evidence>
<protein>
    <submittedName>
        <fullName evidence="1">Uncharacterized protein</fullName>
    </submittedName>
</protein>
<dbReference type="AlphaFoldDB" id="A0A9E8KQ98"/>
<sequence length="280" mass="31528">MSDDSKAKKLVHLCSKYQEYLSAGASDTNGLKLSEALEKYGLNLHAEALSLYIGGGDVTGGFRLASPWSSSKCYLTKYPPQDADPLDIWFDPYELSFMVRTVNPLGYGKAVIGWVSISPVFYWQYHVFQQLVKFNIRDDSFLQVDDLLASRPFGVDKWDYASDVYHEEAAAYAFWHGKWVSSNIRSEAITELLSSEQLKTVFPEGMSYWDASFSGAEDSRAIFNCGEDKTINKYSIGEWDRSNEIGFMTVITDQVGLISNEVLPRESGECLTLQNCSRKV</sequence>
<evidence type="ECO:0000313" key="1">
    <source>
        <dbReference type="EMBL" id="UZW74437.1"/>
    </source>
</evidence>
<dbReference type="EMBL" id="CP101527">
    <property type="protein sequence ID" value="UZW74437.1"/>
    <property type="molecule type" value="Genomic_DNA"/>
</dbReference>
<dbReference type="KEGG" id="asem:NNL22_15640"/>